<dbReference type="SUPFAM" id="SSF51322">
    <property type="entry name" value="Cyanovirin-N"/>
    <property type="match status" value="1"/>
</dbReference>
<sequence>MCLATTALAENFSGSCDASTIKITGKTLQANCKNIAGTLKCSKLNLNNCLKNTYGSLQEDPTSTGPHYGDQCINCSNAKPTDGLLLGYTPTLIHCQCNPGTGAAQASWPTTVFDINMIVDNINGVLECYKTVGTAC</sequence>
<feature type="domain" description="Cyanovirin-N" evidence="1">
    <location>
        <begin position="11"/>
        <end position="128"/>
    </location>
</feature>
<dbReference type="SMART" id="SM01111">
    <property type="entry name" value="CVNH"/>
    <property type="match status" value="1"/>
</dbReference>
<organism evidence="2 3">
    <name type="scientific">Bombardia bombarda</name>
    <dbReference type="NCBI Taxonomy" id="252184"/>
    <lineage>
        <taxon>Eukaryota</taxon>
        <taxon>Fungi</taxon>
        <taxon>Dikarya</taxon>
        <taxon>Ascomycota</taxon>
        <taxon>Pezizomycotina</taxon>
        <taxon>Sordariomycetes</taxon>
        <taxon>Sordariomycetidae</taxon>
        <taxon>Sordariales</taxon>
        <taxon>Lasiosphaeriaceae</taxon>
        <taxon>Bombardia</taxon>
    </lineage>
</organism>
<proteinExistence type="predicted"/>
<name>A0AA40CG03_9PEZI</name>
<keyword evidence="3" id="KW-1185">Reference proteome</keyword>
<gene>
    <name evidence="2" type="ORF">B0T17DRAFT_612904</name>
</gene>
<dbReference type="InterPro" id="IPR011058">
    <property type="entry name" value="Cyanovirin-N"/>
</dbReference>
<dbReference type="Pfam" id="PF08881">
    <property type="entry name" value="CVNH"/>
    <property type="match status" value="1"/>
</dbReference>
<dbReference type="Proteomes" id="UP001174934">
    <property type="component" value="Unassembled WGS sequence"/>
</dbReference>
<dbReference type="EMBL" id="JAULSR010000001">
    <property type="protein sequence ID" value="KAK0636128.1"/>
    <property type="molecule type" value="Genomic_DNA"/>
</dbReference>
<dbReference type="AlphaFoldDB" id="A0AA40CG03"/>
<evidence type="ECO:0000259" key="1">
    <source>
        <dbReference type="SMART" id="SM01111"/>
    </source>
</evidence>
<dbReference type="InterPro" id="IPR036673">
    <property type="entry name" value="Cyanovirin-N_sf"/>
</dbReference>
<dbReference type="Gene3D" id="2.30.60.10">
    <property type="entry name" value="Cyanovirin-N"/>
    <property type="match status" value="1"/>
</dbReference>
<evidence type="ECO:0000313" key="2">
    <source>
        <dbReference type="EMBL" id="KAK0636128.1"/>
    </source>
</evidence>
<protein>
    <recommendedName>
        <fullName evidence="1">Cyanovirin-N domain-containing protein</fullName>
    </recommendedName>
</protein>
<accession>A0AA40CG03</accession>
<evidence type="ECO:0000313" key="3">
    <source>
        <dbReference type="Proteomes" id="UP001174934"/>
    </source>
</evidence>
<reference evidence="2" key="1">
    <citation type="submission" date="2023-06" db="EMBL/GenBank/DDBJ databases">
        <title>Genome-scale phylogeny and comparative genomics of the fungal order Sordariales.</title>
        <authorList>
            <consortium name="Lawrence Berkeley National Laboratory"/>
            <person name="Hensen N."/>
            <person name="Bonometti L."/>
            <person name="Westerberg I."/>
            <person name="Brannstrom I.O."/>
            <person name="Guillou S."/>
            <person name="Cros-Aarteil S."/>
            <person name="Calhoun S."/>
            <person name="Haridas S."/>
            <person name="Kuo A."/>
            <person name="Mondo S."/>
            <person name="Pangilinan J."/>
            <person name="Riley R."/>
            <person name="LaButti K."/>
            <person name="Andreopoulos B."/>
            <person name="Lipzen A."/>
            <person name="Chen C."/>
            <person name="Yanf M."/>
            <person name="Daum C."/>
            <person name="Ng V."/>
            <person name="Clum A."/>
            <person name="Steindorff A."/>
            <person name="Ohm R."/>
            <person name="Martin F."/>
            <person name="Silar P."/>
            <person name="Natvig D."/>
            <person name="Lalanne C."/>
            <person name="Gautier V."/>
            <person name="Ament-velasquez S.L."/>
            <person name="Kruys A."/>
            <person name="Hutchinson M.I."/>
            <person name="Powell A.J."/>
            <person name="Barry K."/>
            <person name="Miller A.N."/>
            <person name="Grigoriev I.V."/>
            <person name="Debuchy R."/>
            <person name="Gladieux P."/>
            <person name="Thoren M.H."/>
            <person name="Johannesson H."/>
        </authorList>
    </citation>
    <scope>NUCLEOTIDE SEQUENCE</scope>
    <source>
        <strain evidence="2">SMH3391-2</strain>
    </source>
</reference>
<comment type="caution">
    <text evidence="2">The sequence shown here is derived from an EMBL/GenBank/DDBJ whole genome shotgun (WGS) entry which is preliminary data.</text>
</comment>